<dbReference type="OrthoDB" id="9804305at2"/>
<dbReference type="CDD" id="cd02393">
    <property type="entry name" value="KH-I_PNPase"/>
    <property type="match status" value="1"/>
</dbReference>
<dbReference type="Pfam" id="PF00575">
    <property type="entry name" value="S1"/>
    <property type="match status" value="1"/>
</dbReference>
<evidence type="ECO:0000256" key="1">
    <source>
        <dbReference type="ARBA" id="ARBA00007404"/>
    </source>
</evidence>
<dbReference type="AlphaFoldDB" id="D6YV93"/>
<dbReference type="GO" id="GO:0000175">
    <property type="term" value="F:3'-5'-RNA exonuclease activity"/>
    <property type="evidence" value="ECO:0007669"/>
    <property type="project" value="TreeGrafter"/>
</dbReference>
<dbReference type="CDD" id="cd11363">
    <property type="entry name" value="RNase_PH_PNPase_1"/>
    <property type="match status" value="1"/>
</dbReference>
<dbReference type="Pfam" id="PF03725">
    <property type="entry name" value="RNase_PH_C"/>
    <property type="match status" value="1"/>
</dbReference>
<dbReference type="InterPro" id="IPR020568">
    <property type="entry name" value="Ribosomal_Su5_D2-typ_SF"/>
</dbReference>
<dbReference type="GO" id="GO:0003723">
    <property type="term" value="F:RNA binding"/>
    <property type="evidence" value="ECO:0007669"/>
    <property type="project" value="UniProtKB-UniRule"/>
</dbReference>
<feature type="domain" description="S1 motif" evidence="9">
    <location>
        <begin position="624"/>
        <end position="692"/>
    </location>
</feature>
<dbReference type="SUPFAM" id="SSF54791">
    <property type="entry name" value="Eukaryotic type KH-domain (KH-domain type I)"/>
    <property type="match status" value="1"/>
</dbReference>
<keyword evidence="4 8" id="KW-0548">Nucleotidyltransferase</keyword>
<dbReference type="InterPro" id="IPR015848">
    <property type="entry name" value="PNPase_PH_RNA-bd_bac/org-type"/>
</dbReference>
<dbReference type="GO" id="GO:0004654">
    <property type="term" value="F:polyribonucleotide nucleotidyltransferase activity"/>
    <property type="evidence" value="ECO:0007669"/>
    <property type="project" value="UniProtKB-UniRule"/>
</dbReference>
<dbReference type="GO" id="GO:0006396">
    <property type="term" value="P:RNA processing"/>
    <property type="evidence" value="ECO:0007669"/>
    <property type="project" value="InterPro"/>
</dbReference>
<dbReference type="SUPFAM" id="SSF46915">
    <property type="entry name" value="Polynucleotide phosphorylase/guanosine pentaphosphate synthase (PNPase/GPSI), domain 3"/>
    <property type="match status" value="1"/>
</dbReference>
<dbReference type="CDD" id="cd11364">
    <property type="entry name" value="RNase_PH_PNPase_2"/>
    <property type="match status" value="1"/>
</dbReference>
<name>D6YV93_WADCW</name>
<dbReference type="SUPFAM" id="SSF50249">
    <property type="entry name" value="Nucleic acid-binding proteins"/>
    <property type="match status" value="1"/>
</dbReference>
<dbReference type="NCBIfam" id="TIGR03591">
    <property type="entry name" value="polynuc_phos"/>
    <property type="match status" value="1"/>
</dbReference>
<dbReference type="FunFam" id="3.30.1370.10:FF:000001">
    <property type="entry name" value="Polyribonucleotide nucleotidyltransferase"/>
    <property type="match status" value="1"/>
</dbReference>
<evidence type="ECO:0000256" key="7">
    <source>
        <dbReference type="ARBA" id="ARBA00022884"/>
    </source>
</evidence>
<dbReference type="Proteomes" id="UP000001505">
    <property type="component" value="Chromosome"/>
</dbReference>
<keyword evidence="6 8" id="KW-0460">Magnesium</keyword>
<dbReference type="PROSITE" id="PS50084">
    <property type="entry name" value="KH_TYPE_1"/>
    <property type="match status" value="1"/>
</dbReference>
<dbReference type="InterPro" id="IPR012162">
    <property type="entry name" value="PNPase"/>
</dbReference>
<keyword evidence="11" id="KW-1185">Reference proteome</keyword>
<evidence type="ECO:0000256" key="4">
    <source>
        <dbReference type="ARBA" id="ARBA00022695"/>
    </source>
</evidence>
<dbReference type="SUPFAM" id="SSF54211">
    <property type="entry name" value="Ribosomal protein S5 domain 2-like"/>
    <property type="match status" value="2"/>
</dbReference>
<dbReference type="PANTHER" id="PTHR11252">
    <property type="entry name" value="POLYRIBONUCLEOTIDE NUCLEOTIDYLTRANSFERASE"/>
    <property type="match status" value="1"/>
</dbReference>
<dbReference type="Gene3D" id="2.40.50.140">
    <property type="entry name" value="Nucleic acid-binding proteins"/>
    <property type="match status" value="1"/>
</dbReference>
<dbReference type="InterPro" id="IPR001247">
    <property type="entry name" value="ExoRNase_PH_dom1"/>
</dbReference>
<dbReference type="SMART" id="SM00322">
    <property type="entry name" value="KH"/>
    <property type="match status" value="1"/>
</dbReference>
<dbReference type="GO" id="GO:0006402">
    <property type="term" value="P:mRNA catabolic process"/>
    <property type="evidence" value="ECO:0007669"/>
    <property type="project" value="UniProtKB-UniRule"/>
</dbReference>
<keyword evidence="3 8" id="KW-0808">Transferase</keyword>
<dbReference type="RefSeq" id="WP_013181773.1">
    <property type="nucleotide sequence ID" value="NC_014225.1"/>
</dbReference>
<comment type="similarity">
    <text evidence="1 8">Belongs to the polyribonucleotide nucleotidyltransferase family.</text>
</comment>
<evidence type="ECO:0000256" key="3">
    <source>
        <dbReference type="ARBA" id="ARBA00022679"/>
    </source>
</evidence>
<dbReference type="InterPro" id="IPR015847">
    <property type="entry name" value="ExoRNase_PH_dom2"/>
</dbReference>
<evidence type="ECO:0000256" key="5">
    <source>
        <dbReference type="ARBA" id="ARBA00022723"/>
    </source>
</evidence>
<dbReference type="NCBIfam" id="NF008805">
    <property type="entry name" value="PRK11824.1"/>
    <property type="match status" value="1"/>
</dbReference>
<reference evidence="10 11" key="1">
    <citation type="journal article" date="2010" name="PLoS ONE">
        <title>The Waddlia genome: a window into chlamydial biology.</title>
        <authorList>
            <person name="Bertelli C."/>
            <person name="Collyn F."/>
            <person name="Croxatto A."/>
            <person name="Ruckert C."/>
            <person name="Polkinghorne A."/>
            <person name="Kebbi-Beghdadi C."/>
            <person name="Goesmann A."/>
            <person name="Vaughan L."/>
            <person name="Greub G."/>
        </authorList>
    </citation>
    <scope>NUCLEOTIDE SEQUENCE [LARGE SCALE GENOMIC DNA]</scope>
    <source>
        <strain evidence="11">ATCC VR-1470 / WSU 86-1044</strain>
    </source>
</reference>
<comment type="cofactor">
    <cofactor evidence="8">
        <name>Mg(2+)</name>
        <dbReference type="ChEBI" id="CHEBI:18420"/>
    </cofactor>
</comment>
<dbReference type="InterPro" id="IPR012340">
    <property type="entry name" value="NA-bd_OB-fold"/>
</dbReference>
<accession>D6YV93</accession>
<dbReference type="CDD" id="cd04472">
    <property type="entry name" value="S1_PNPase"/>
    <property type="match status" value="1"/>
</dbReference>
<comment type="subcellular location">
    <subcellularLocation>
        <location evidence="8">Cytoplasm</location>
    </subcellularLocation>
</comment>
<evidence type="ECO:0000313" key="11">
    <source>
        <dbReference type="Proteomes" id="UP000001505"/>
    </source>
</evidence>
<dbReference type="Pfam" id="PF00013">
    <property type="entry name" value="KH_1"/>
    <property type="match status" value="1"/>
</dbReference>
<dbReference type="STRING" id="716544.wcw_0687"/>
<dbReference type="EMBL" id="CP001928">
    <property type="protein sequence ID" value="ADI38054.1"/>
    <property type="molecule type" value="Genomic_DNA"/>
</dbReference>
<dbReference type="InterPro" id="IPR027408">
    <property type="entry name" value="PNPase/RNase_PH_dom_sf"/>
</dbReference>
<dbReference type="FunFam" id="3.30.230.70:FF:000001">
    <property type="entry name" value="Polyribonucleotide nucleotidyltransferase"/>
    <property type="match status" value="1"/>
</dbReference>
<evidence type="ECO:0000256" key="8">
    <source>
        <dbReference type="HAMAP-Rule" id="MF_01595"/>
    </source>
</evidence>
<dbReference type="PROSITE" id="PS50126">
    <property type="entry name" value="S1"/>
    <property type="match status" value="1"/>
</dbReference>
<gene>
    <name evidence="8 10" type="primary">pnp</name>
    <name evidence="10" type="ordered locus">wcw_0687</name>
</gene>
<dbReference type="KEGG" id="wch:wcw_0687"/>
<dbReference type="GO" id="GO:0000287">
    <property type="term" value="F:magnesium ion binding"/>
    <property type="evidence" value="ECO:0007669"/>
    <property type="project" value="UniProtKB-UniRule"/>
</dbReference>
<dbReference type="InterPro" id="IPR004088">
    <property type="entry name" value="KH_dom_type_1"/>
</dbReference>
<dbReference type="GO" id="GO:0005829">
    <property type="term" value="C:cytosol"/>
    <property type="evidence" value="ECO:0007669"/>
    <property type="project" value="UniProtKB-ARBA"/>
</dbReference>
<dbReference type="Pfam" id="PF03726">
    <property type="entry name" value="PNPase"/>
    <property type="match status" value="1"/>
</dbReference>
<dbReference type="EC" id="2.7.7.8" evidence="8"/>
<dbReference type="InterPro" id="IPR036345">
    <property type="entry name" value="ExoRNase_PH_dom2_sf"/>
</dbReference>
<dbReference type="SMART" id="SM00316">
    <property type="entry name" value="S1"/>
    <property type="match status" value="1"/>
</dbReference>
<dbReference type="InterPro" id="IPR003029">
    <property type="entry name" value="S1_domain"/>
</dbReference>
<dbReference type="SUPFAM" id="SSF55666">
    <property type="entry name" value="Ribonuclease PH domain 2-like"/>
    <property type="match status" value="2"/>
</dbReference>
<protein>
    <recommendedName>
        <fullName evidence="8">Polyribonucleotide nucleotidyltransferase</fullName>
        <ecNumber evidence="8">2.7.7.8</ecNumber>
    </recommendedName>
    <alternativeName>
        <fullName evidence="8">Polynucleotide phosphorylase</fullName>
        <shortName evidence="8">PNPase</shortName>
    </alternativeName>
</protein>
<feature type="binding site" evidence="8">
    <location>
        <position position="488"/>
    </location>
    <ligand>
        <name>Mg(2+)</name>
        <dbReference type="ChEBI" id="CHEBI:18420"/>
    </ligand>
</feature>
<dbReference type="InterPro" id="IPR036612">
    <property type="entry name" value="KH_dom_type_1_sf"/>
</dbReference>
<dbReference type="PIRSF" id="PIRSF005499">
    <property type="entry name" value="PNPase"/>
    <property type="match status" value="1"/>
</dbReference>
<dbReference type="eggNOG" id="COG1185">
    <property type="taxonomic scope" value="Bacteria"/>
</dbReference>
<dbReference type="PANTHER" id="PTHR11252:SF0">
    <property type="entry name" value="POLYRIBONUCLEOTIDE NUCLEOTIDYLTRANSFERASE 1, MITOCHONDRIAL"/>
    <property type="match status" value="1"/>
</dbReference>
<evidence type="ECO:0000256" key="6">
    <source>
        <dbReference type="ARBA" id="ARBA00022842"/>
    </source>
</evidence>
<comment type="catalytic activity">
    <reaction evidence="8">
        <text>RNA(n+1) + phosphate = RNA(n) + a ribonucleoside 5'-diphosphate</text>
        <dbReference type="Rhea" id="RHEA:22096"/>
        <dbReference type="Rhea" id="RHEA-COMP:14527"/>
        <dbReference type="Rhea" id="RHEA-COMP:17342"/>
        <dbReference type="ChEBI" id="CHEBI:43474"/>
        <dbReference type="ChEBI" id="CHEBI:57930"/>
        <dbReference type="ChEBI" id="CHEBI:140395"/>
        <dbReference type="EC" id="2.7.7.8"/>
    </reaction>
</comment>
<keyword evidence="7 8" id="KW-0694">RNA-binding</keyword>
<dbReference type="Pfam" id="PF01138">
    <property type="entry name" value="RNase_PH"/>
    <property type="match status" value="2"/>
</dbReference>
<sequence>MEKKSMKVVVGEEEITFETGQIARQANGAVVVKSGETMLFCSACATAEPLENVDFLPLRVDYQEKFASAGKTLGGFIKREGRPTERETLVCRLIDRPIRPLFEEGYYQDTQLLSYVWSYDGVNSPDALAICAASAALTISDIPLKKAVGAVRVGMIDGQFILNPTVEHQEKSVLDLMIAGTEDAVLMIEGYCKFLTEEQVIEAISIGHQGIQTICRALENWRQEVGKPKNLSKLKPLAKEVIDAVEELVKDDLNQVLQIVDKKEREEAFDQIKKRVNETLCPEGEEAPKFEALEVAKAFKKVSSGHMRRMIVKENKRSDGRATNQVRPIWIEQGLLPRTHGCSLFTRGETQTVAICTLGGNNMAQRYEDLNGEGSRSFYLQYFFPPFSVGEVGRVGPPGRREVGHGKLAERALASILPSKEEFPYTIRLESNITESNGSSSMASVCGGCLAMMDAGVPITRPVSGIAMGLILEENHYTILSDILGIEDALGDMDFKVTGDKNGITAFQMDIKVEGITIDIMRAALAQAKEGRIHILEKMFEACPEPKKQMSKYAPRIEVLKVKPSKIGTIIGPGGKQIRAIIEETGAEIDIDDEGFVTISSSNLDGLQKAKRIIEDLTAEVEIGKVYEGKITSVVPFGIFVEILPGKEGLCHISEFDTQRTNDLNEVVKVGDNVRVKVMDINERGQLVLSRKVLLVSK</sequence>
<keyword evidence="5 8" id="KW-0479">Metal-binding</keyword>
<organism evidence="10 11">
    <name type="scientific">Waddlia chondrophila (strain ATCC VR-1470 / WSU 86-1044)</name>
    <dbReference type="NCBI Taxonomy" id="716544"/>
    <lineage>
        <taxon>Bacteria</taxon>
        <taxon>Pseudomonadati</taxon>
        <taxon>Chlamydiota</taxon>
        <taxon>Chlamydiia</taxon>
        <taxon>Parachlamydiales</taxon>
        <taxon>Waddliaceae</taxon>
        <taxon>Waddlia</taxon>
    </lineage>
</organism>
<keyword evidence="2 8" id="KW-0963">Cytoplasm</keyword>
<evidence type="ECO:0000313" key="10">
    <source>
        <dbReference type="EMBL" id="ADI38054.1"/>
    </source>
</evidence>
<dbReference type="Gene3D" id="3.30.230.70">
    <property type="entry name" value="GHMP Kinase, N-terminal domain"/>
    <property type="match status" value="2"/>
</dbReference>
<dbReference type="HOGENOM" id="CLU_004217_2_2_0"/>
<dbReference type="InterPro" id="IPR036456">
    <property type="entry name" value="PNPase_PH_RNA-bd_sf"/>
</dbReference>
<dbReference type="Gene3D" id="3.30.1370.10">
    <property type="entry name" value="K Homology domain, type 1"/>
    <property type="match status" value="1"/>
</dbReference>
<comment type="function">
    <text evidence="8">Involved in mRNA degradation. Catalyzes the phosphorolysis of single-stranded polyribonucleotides processively in the 3'- to 5'-direction.</text>
</comment>
<dbReference type="InterPro" id="IPR004087">
    <property type="entry name" value="KH_dom"/>
</dbReference>
<feature type="binding site" evidence="8">
    <location>
        <position position="494"/>
    </location>
    <ligand>
        <name>Mg(2+)</name>
        <dbReference type="ChEBI" id="CHEBI:18420"/>
    </ligand>
</feature>
<dbReference type="FunFam" id="3.30.230.70:FF:000002">
    <property type="entry name" value="Polyribonucleotide nucleotidyltransferase"/>
    <property type="match status" value="1"/>
</dbReference>
<evidence type="ECO:0000259" key="9">
    <source>
        <dbReference type="PROSITE" id="PS50126"/>
    </source>
</evidence>
<evidence type="ECO:0000256" key="2">
    <source>
        <dbReference type="ARBA" id="ARBA00022490"/>
    </source>
</evidence>
<dbReference type="HAMAP" id="MF_01595">
    <property type="entry name" value="PNPase"/>
    <property type="match status" value="1"/>
</dbReference>
<proteinExistence type="inferred from homology"/>